<name>A0A2S8GRN9_9BACT</name>
<evidence type="ECO:0000313" key="4">
    <source>
        <dbReference type="Proteomes" id="UP000237819"/>
    </source>
</evidence>
<dbReference type="OrthoDB" id="266533at2"/>
<accession>A0A2S8GRN9</accession>
<evidence type="ECO:0000256" key="1">
    <source>
        <dbReference type="SAM" id="MobiDB-lite"/>
    </source>
</evidence>
<evidence type="ECO:0000256" key="2">
    <source>
        <dbReference type="SAM" id="Phobius"/>
    </source>
</evidence>
<comment type="caution">
    <text evidence="3">The sequence shown here is derived from an EMBL/GenBank/DDBJ whole genome shotgun (WGS) entry which is preliminary data.</text>
</comment>
<gene>
    <name evidence="3" type="ORF">C5Y93_06270</name>
</gene>
<dbReference type="Proteomes" id="UP000237819">
    <property type="component" value="Unassembled WGS sequence"/>
</dbReference>
<protein>
    <submittedName>
        <fullName evidence="3">Uncharacterized protein</fullName>
    </submittedName>
</protein>
<dbReference type="RefSeq" id="WP_105334545.1">
    <property type="nucleotide sequence ID" value="NZ_PUHZ01000006.1"/>
</dbReference>
<reference evidence="3 4" key="1">
    <citation type="submission" date="2018-02" db="EMBL/GenBank/DDBJ databases">
        <title>Comparative genomes isolates from brazilian mangrove.</title>
        <authorList>
            <person name="Araujo J.E."/>
            <person name="Taketani R.G."/>
            <person name="Silva M.C.P."/>
            <person name="Loureco M.V."/>
            <person name="Andreote F.D."/>
        </authorList>
    </citation>
    <scope>NUCLEOTIDE SEQUENCE [LARGE SCALE GENOMIC DNA]</scope>
    <source>
        <strain evidence="3 4">Nap-Phe MGV</strain>
    </source>
</reference>
<feature type="region of interest" description="Disordered" evidence="1">
    <location>
        <begin position="535"/>
        <end position="560"/>
    </location>
</feature>
<organism evidence="3 4">
    <name type="scientific">Blastopirellula marina</name>
    <dbReference type="NCBI Taxonomy" id="124"/>
    <lineage>
        <taxon>Bacteria</taxon>
        <taxon>Pseudomonadati</taxon>
        <taxon>Planctomycetota</taxon>
        <taxon>Planctomycetia</taxon>
        <taxon>Pirellulales</taxon>
        <taxon>Pirellulaceae</taxon>
        <taxon>Blastopirellula</taxon>
    </lineage>
</organism>
<keyword evidence="2" id="KW-1133">Transmembrane helix</keyword>
<feature type="transmembrane region" description="Helical" evidence="2">
    <location>
        <begin position="14"/>
        <end position="33"/>
    </location>
</feature>
<sequence length="560" mass="59993">MDQIKPIIAGLKKYYFWICAGILVLVGVGGWYMSTASVDKQTETRVAEIDSSKQSAQTIARTQNHPNEDYEKAMSEWLTRYRKDIEAAWKKKWEAQQKVLKWPAALNVNGKNFADQVNKILKGNPIEALPSDEDGETAKGSELSNSLRELYRDYIKEELPKLADIIDSNWTPTGGAGGGGMSGGGYGLGGGGMDGGSGFGDQGFGIGGSSGAGEGGYDGGYGGGRGIGGNEGPQKIPLVVWNSANQGAIQAKSFDWGGRQNNTPTTKEILYAQENLWVLENLMRIIAATNGDISSPHQATIKQIISIEFGREVKPIRSRVEIPRLAMSMGEGGEGGYGEGGYGPESAMDAEGGYGDMDMMDGGMGYGEGMGGPMGEGALMNPGDYRYVDKDYTKLTVEDMQAATTSPTQENYYLTVAKRLPIRMRFMMDQREIDKLLVECGNANLMVEVRQVRVSPTSDGSGGGGAYGGGGGYGADMGGMNMGGMGMGEEMSGGYGTDGRGGQGSDQNEKFFDVPVEIYGIVYIYNPVHEELLWPEGSRPEEDDPTAESASLMPPADRRR</sequence>
<dbReference type="EMBL" id="PUHZ01000006">
    <property type="protein sequence ID" value="PQO47095.1"/>
    <property type="molecule type" value="Genomic_DNA"/>
</dbReference>
<keyword evidence="2" id="KW-0472">Membrane</keyword>
<keyword evidence="2" id="KW-0812">Transmembrane</keyword>
<proteinExistence type="predicted"/>
<dbReference type="AlphaFoldDB" id="A0A2S8GRN9"/>
<evidence type="ECO:0000313" key="3">
    <source>
        <dbReference type="EMBL" id="PQO47095.1"/>
    </source>
</evidence>